<dbReference type="InterPro" id="IPR043130">
    <property type="entry name" value="CDP-OH_PTrfase_TM_dom"/>
</dbReference>
<feature type="transmembrane region" description="Helical" evidence="17">
    <location>
        <begin position="91"/>
        <end position="109"/>
    </location>
</feature>
<evidence type="ECO:0000256" key="15">
    <source>
        <dbReference type="ARBA" id="ARBA00032361"/>
    </source>
</evidence>
<accession>A0A380NIC4</accession>
<comment type="similarity">
    <text evidence="4 16">Belongs to the CDP-alcohol phosphatidyltransferase class-I family.</text>
</comment>
<evidence type="ECO:0000256" key="17">
    <source>
        <dbReference type="SAM" id="Phobius"/>
    </source>
</evidence>
<dbReference type="Pfam" id="PF01066">
    <property type="entry name" value="CDP-OH_P_transf"/>
    <property type="match status" value="1"/>
</dbReference>
<dbReference type="RefSeq" id="WP_115309900.1">
    <property type="nucleotide sequence ID" value="NZ_UHIO01000001.1"/>
</dbReference>
<evidence type="ECO:0000256" key="12">
    <source>
        <dbReference type="ARBA" id="ARBA00023136"/>
    </source>
</evidence>
<feature type="transmembrane region" description="Helical" evidence="17">
    <location>
        <begin position="121"/>
        <end position="141"/>
    </location>
</feature>
<dbReference type="GO" id="GO:0016020">
    <property type="term" value="C:membrane"/>
    <property type="evidence" value="ECO:0007669"/>
    <property type="project" value="UniProtKB-SubCell"/>
</dbReference>
<feature type="transmembrane region" description="Helical" evidence="17">
    <location>
        <begin position="177"/>
        <end position="195"/>
    </location>
</feature>
<evidence type="ECO:0000256" key="13">
    <source>
        <dbReference type="ARBA" id="ARBA00023209"/>
    </source>
</evidence>
<dbReference type="GO" id="GO:0008654">
    <property type="term" value="P:phospholipid biosynthetic process"/>
    <property type="evidence" value="ECO:0007669"/>
    <property type="project" value="UniProtKB-KW"/>
</dbReference>
<evidence type="ECO:0000256" key="11">
    <source>
        <dbReference type="ARBA" id="ARBA00023098"/>
    </source>
</evidence>
<evidence type="ECO:0000256" key="2">
    <source>
        <dbReference type="ARBA" id="ARBA00004141"/>
    </source>
</evidence>
<dbReference type="GO" id="GO:0012505">
    <property type="term" value="C:endomembrane system"/>
    <property type="evidence" value="ECO:0007669"/>
    <property type="project" value="UniProtKB-SubCell"/>
</dbReference>
<keyword evidence="7" id="KW-0444">Lipid biosynthesis</keyword>
<dbReference type="InterPro" id="IPR048254">
    <property type="entry name" value="CDP_ALCOHOL_P_TRANSF_CS"/>
</dbReference>
<keyword evidence="9 17" id="KW-0812">Transmembrane</keyword>
<protein>
    <recommendedName>
        <fullName evidence="6">CDP-diacylglycerol--serine O-phosphatidyltransferase</fullName>
        <ecNumber evidence="5">2.7.8.8</ecNumber>
    </recommendedName>
    <alternativeName>
        <fullName evidence="15">Phosphatidylserine synthase</fullName>
    </alternativeName>
</protein>
<evidence type="ECO:0000256" key="16">
    <source>
        <dbReference type="RuleBase" id="RU003750"/>
    </source>
</evidence>
<name>A0A380NIC4_9FIRM</name>
<feature type="transmembrane region" description="Helical" evidence="17">
    <location>
        <begin position="20"/>
        <end position="43"/>
    </location>
</feature>
<dbReference type="GO" id="GO:0003882">
    <property type="term" value="F:CDP-diacylglycerol-serine O-phosphatidyltransferase activity"/>
    <property type="evidence" value="ECO:0007669"/>
    <property type="project" value="UniProtKB-EC"/>
</dbReference>
<evidence type="ECO:0000256" key="10">
    <source>
        <dbReference type="ARBA" id="ARBA00022989"/>
    </source>
</evidence>
<evidence type="ECO:0000256" key="8">
    <source>
        <dbReference type="ARBA" id="ARBA00022679"/>
    </source>
</evidence>
<evidence type="ECO:0000256" key="1">
    <source>
        <dbReference type="ARBA" id="ARBA00000287"/>
    </source>
</evidence>
<feature type="transmembrane region" description="Helical" evidence="17">
    <location>
        <begin position="147"/>
        <end position="165"/>
    </location>
</feature>
<dbReference type="InterPro" id="IPR000462">
    <property type="entry name" value="CDP-OH_P_trans"/>
</dbReference>
<evidence type="ECO:0000313" key="19">
    <source>
        <dbReference type="Proteomes" id="UP000255367"/>
    </source>
</evidence>
<feature type="transmembrane region" description="Helical" evidence="17">
    <location>
        <begin position="201"/>
        <end position="221"/>
    </location>
</feature>
<dbReference type="OrthoDB" id="9777147at2"/>
<dbReference type="Proteomes" id="UP000255367">
    <property type="component" value="Unassembled WGS sequence"/>
</dbReference>
<evidence type="ECO:0000256" key="5">
    <source>
        <dbReference type="ARBA" id="ARBA00013174"/>
    </source>
</evidence>
<evidence type="ECO:0000256" key="6">
    <source>
        <dbReference type="ARBA" id="ARBA00017171"/>
    </source>
</evidence>
<reference evidence="18 19" key="1">
    <citation type="submission" date="2018-06" db="EMBL/GenBank/DDBJ databases">
        <authorList>
            <consortium name="Pathogen Informatics"/>
            <person name="Doyle S."/>
        </authorList>
    </citation>
    <scope>NUCLEOTIDE SEQUENCE [LARGE SCALE GENOMIC DNA]</scope>
    <source>
        <strain evidence="18 19">NCTC12020</strain>
    </source>
</reference>
<keyword evidence="8 16" id="KW-0808">Transferase</keyword>
<keyword evidence="19" id="KW-1185">Reference proteome</keyword>
<evidence type="ECO:0000256" key="3">
    <source>
        <dbReference type="ARBA" id="ARBA00004308"/>
    </source>
</evidence>
<dbReference type="NCBIfam" id="TIGR00473">
    <property type="entry name" value="pssA"/>
    <property type="match status" value="1"/>
</dbReference>
<keyword evidence="12 17" id="KW-0472">Membrane</keyword>
<dbReference type="InterPro" id="IPR004533">
    <property type="entry name" value="CDP-diaglyc--ser_O-PTrfase"/>
</dbReference>
<dbReference type="AlphaFoldDB" id="A0A380NIC4"/>
<evidence type="ECO:0000256" key="9">
    <source>
        <dbReference type="ARBA" id="ARBA00022692"/>
    </source>
</evidence>
<keyword evidence="14" id="KW-1208">Phospholipid metabolism</keyword>
<evidence type="ECO:0000256" key="14">
    <source>
        <dbReference type="ARBA" id="ARBA00023264"/>
    </source>
</evidence>
<comment type="catalytic activity">
    <reaction evidence="1">
        <text>a CDP-1,2-diacyl-sn-glycerol + L-serine = a 1,2-diacyl-sn-glycero-3-phospho-L-serine + CMP + H(+)</text>
        <dbReference type="Rhea" id="RHEA:16913"/>
        <dbReference type="ChEBI" id="CHEBI:15378"/>
        <dbReference type="ChEBI" id="CHEBI:33384"/>
        <dbReference type="ChEBI" id="CHEBI:57262"/>
        <dbReference type="ChEBI" id="CHEBI:58332"/>
        <dbReference type="ChEBI" id="CHEBI:60377"/>
        <dbReference type="EC" id="2.7.8.8"/>
    </reaction>
</comment>
<evidence type="ECO:0000313" key="18">
    <source>
        <dbReference type="EMBL" id="SUP41787.1"/>
    </source>
</evidence>
<keyword evidence="11" id="KW-0443">Lipid metabolism</keyword>
<comment type="subcellular location">
    <subcellularLocation>
        <location evidence="3">Endomembrane system</location>
    </subcellularLocation>
    <subcellularLocation>
        <location evidence="2">Membrane</location>
        <topology evidence="2">Multi-pass membrane protein</topology>
    </subcellularLocation>
</comment>
<organism evidence="18 19">
    <name type="scientific">Veillonella criceti</name>
    <dbReference type="NCBI Taxonomy" id="103891"/>
    <lineage>
        <taxon>Bacteria</taxon>
        <taxon>Bacillati</taxon>
        <taxon>Bacillota</taxon>
        <taxon>Negativicutes</taxon>
        <taxon>Veillonellales</taxon>
        <taxon>Veillonellaceae</taxon>
        <taxon>Veillonella</taxon>
    </lineage>
</organism>
<gene>
    <name evidence="18" type="primary">pcs</name>
    <name evidence="18" type="ORF">NCTC12020_00671</name>
</gene>
<dbReference type="EMBL" id="UHIO01000001">
    <property type="protein sequence ID" value="SUP41787.1"/>
    <property type="molecule type" value="Genomic_DNA"/>
</dbReference>
<dbReference type="PROSITE" id="PS00379">
    <property type="entry name" value="CDP_ALCOHOL_P_TRANSF"/>
    <property type="match status" value="1"/>
</dbReference>
<evidence type="ECO:0000256" key="4">
    <source>
        <dbReference type="ARBA" id="ARBA00010441"/>
    </source>
</evidence>
<dbReference type="EC" id="2.7.8.8" evidence="5"/>
<proteinExistence type="inferred from homology"/>
<dbReference type="Gene3D" id="1.20.120.1760">
    <property type="match status" value="1"/>
</dbReference>
<keyword evidence="13" id="KW-0594">Phospholipid biosynthesis</keyword>
<evidence type="ECO:0000256" key="7">
    <source>
        <dbReference type="ARBA" id="ARBA00022516"/>
    </source>
</evidence>
<sequence>MDKSIFPNMFTAANLSFGVVGITMAANGEFTLAAICVLLSLLADGCDGRVARALGVSGPMGRELDSLADVVGFGVAPAYMLYMYQLSHTGWLGYVPLLAFSVLGAFRLARFNIMTDEVHGYFLGLPIPAAGCMAATYVLSGIRVPEWLLMILMVIVGYLMVSRVHHPDFKGKGADPVNTLALAIVALLGIIALVLDWHSWPVLIFALYAVFGICNTIINLVKR</sequence>
<keyword evidence="10 17" id="KW-1133">Transmembrane helix</keyword>